<protein>
    <submittedName>
        <fullName evidence="1">Uncharacterized protein</fullName>
    </submittedName>
</protein>
<keyword evidence="2" id="KW-1185">Reference proteome</keyword>
<reference evidence="1 2" key="1">
    <citation type="journal article" date="2021" name="Elife">
        <title>Chloroplast acquisition without the gene transfer in kleptoplastic sea slugs, Plakobranchus ocellatus.</title>
        <authorList>
            <person name="Maeda T."/>
            <person name="Takahashi S."/>
            <person name="Yoshida T."/>
            <person name="Shimamura S."/>
            <person name="Takaki Y."/>
            <person name="Nagai Y."/>
            <person name="Toyoda A."/>
            <person name="Suzuki Y."/>
            <person name="Arimoto A."/>
            <person name="Ishii H."/>
            <person name="Satoh N."/>
            <person name="Nishiyama T."/>
            <person name="Hasebe M."/>
            <person name="Maruyama T."/>
            <person name="Minagawa J."/>
            <person name="Obokata J."/>
            <person name="Shigenobu S."/>
        </authorList>
    </citation>
    <scope>NUCLEOTIDE SEQUENCE [LARGE SCALE GENOMIC DNA]</scope>
</reference>
<sequence length="82" mass="9239">MDICYKVKGNIRFAKERARDRRDAREREGGCAGKKANLEEWRGIKGQGLLWEHTGLDERFLVWPAPAAAARVPVSVLYLLAG</sequence>
<evidence type="ECO:0000313" key="1">
    <source>
        <dbReference type="EMBL" id="GFR76816.1"/>
    </source>
</evidence>
<proteinExistence type="predicted"/>
<comment type="caution">
    <text evidence="1">The sequence shown here is derived from an EMBL/GenBank/DDBJ whole genome shotgun (WGS) entry which is preliminary data.</text>
</comment>
<evidence type="ECO:0000313" key="2">
    <source>
        <dbReference type="Proteomes" id="UP000762676"/>
    </source>
</evidence>
<dbReference type="EMBL" id="BMAT01000942">
    <property type="protein sequence ID" value="GFR76816.1"/>
    <property type="molecule type" value="Genomic_DNA"/>
</dbReference>
<organism evidence="1 2">
    <name type="scientific">Elysia marginata</name>
    <dbReference type="NCBI Taxonomy" id="1093978"/>
    <lineage>
        <taxon>Eukaryota</taxon>
        <taxon>Metazoa</taxon>
        <taxon>Spiralia</taxon>
        <taxon>Lophotrochozoa</taxon>
        <taxon>Mollusca</taxon>
        <taxon>Gastropoda</taxon>
        <taxon>Heterobranchia</taxon>
        <taxon>Euthyneura</taxon>
        <taxon>Panpulmonata</taxon>
        <taxon>Sacoglossa</taxon>
        <taxon>Placobranchoidea</taxon>
        <taxon>Plakobranchidae</taxon>
        <taxon>Elysia</taxon>
    </lineage>
</organism>
<feature type="non-terminal residue" evidence="1">
    <location>
        <position position="82"/>
    </location>
</feature>
<name>A0AAV4FUZ1_9GAST</name>
<dbReference type="Proteomes" id="UP000762676">
    <property type="component" value="Unassembled WGS sequence"/>
</dbReference>
<dbReference type="AlphaFoldDB" id="A0AAV4FUZ1"/>
<gene>
    <name evidence="1" type="ORF">ElyMa_000492800</name>
</gene>
<accession>A0AAV4FUZ1</accession>